<dbReference type="PROSITE" id="PS50014">
    <property type="entry name" value="BROMODOMAIN_2"/>
    <property type="match status" value="1"/>
</dbReference>
<feature type="compositionally biased region" description="Polar residues" evidence="3">
    <location>
        <begin position="1"/>
        <end position="19"/>
    </location>
</feature>
<dbReference type="PROSITE" id="PS00633">
    <property type="entry name" value="BROMODOMAIN_1"/>
    <property type="match status" value="1"/>
</dbReference>
<name>A0A834RFM9_SARSC</name>
<feature type="domain" description="Bromo" evidence="4">
    <location>
        <begin position="239"/>
        <end position="309"/>
    </location>
</feature>
<reference evidence="7" key="1">
    <citation type="journal article" date="2020" name="PLoS Negl. Trop. Dis.">
        <title>High-quality nuclear genome for Sarcoptes scabiei-A critical resource for a neglected parasite.</title>
        <authorList>
            <person name="Korhonen P.K."/>
            <person name="Gasser R.B."/>
            <person name="Ma G."/>
            <person name="Wang T."/>
            <person name="Stroehlein A.J."/>
            <person name="Young N.D."/>
            <person name="Ang C.S."/>
            <person name="Fernando D.D."/>
            <person name="Lu H.C."/>
            <person name="Taylor S."/>
            <person name="Reynolds S.L."/>
            <person name="Mofiz E."/>
            <person name="Najaraj S.H."/>
            <person name="Gowda H."/>
            <person name="Madugundu A."/>
            <person name="Renuse S."/>
            <person name="Holt D."/>
            <person name="Pandey A."/>
            <person name="Papenfuss A.T."/>
            <person name="Fischer K."/>
        </authorList>
    </citation>
    <scope>NUCLEOTIDE SEQUENCE [LARGE SCALE GENOMIC DNA]</scope>
</reference>
<dbReference type="GO" id="GO:0000785">
    <property type="term" value="C:chromatin"/>
    <property type="evidence" value="ECO:0007669"/>
    <property type="project" value="TreeGrafter"/>
</dbReference>
<dbReference type="PANTHER" id="PTHR22880:SF225">
    <property type="entry name" value="BROMODOMAIN-CONTAINING PROTEIN BET-1-RELATED"/>
    <property type="match status" value="1"/>
</dbReference>
<feature type="region of interest" description="Disordered" evidence="3">
    <location>
        <begin position="423"/>
        <end position="470"/>
    </location>
</feature>
<feature type="region of interest" description="Disordered" evidence="3">
    <location>
        <begin position="1"/>
        <end position="23"/>
    </location>
</feature>
<dbReference type="GO" id="GO:0005634">
    <property type="term" value="C:nucleus"/>
    <property type="evidence" value="ECO:0007669"/>
    <property type="project" value="TreeGrafter"/>
</dbReference>
<dbReference type="SUPFAM" id="SSF47370">
    <property type="entry name" value="Bromodomain"/>
    <property type="match status" value="1"/>
</dbReference>
<dbReference type="Pfam" id="PF00439">
    <property type="entry name" value="Bromodomain"/>
    <property type="match status" value="1"/>
</dbReference>
<dbReference type="InterPro" id="IPR001487">
    <property type="entry name" value="Bromodomain"/>
</dbReference>
<dbReference type="InterPro" id="IPR050935">
    <property type="entry name" value="Bromo_chromatin_reader"/>
</dbReference>
<evidence type="ECO:0000259" key="4">
    <source>
        <dbReference type="PROSITE" id="PS50014"/>
    </source>
</evidence>
<dbReference type="Gene3D" id="1.20.920.10">
    <property type="entry name" value="Bromodomain-like"/>
    <property type="match status" value="1"/>
</dbReference>
<accession>A0A834RFM9</accession>
<feature type="compositionally biased region" description="Polar residues" evidence="3">
    <location>
        <begin position="453"/>
        <end position="470"/>
    </location>
</feature>
<dbReference type="OrthoDB" id="21449at2759"/>
<dbReference type="GO" id="GO:0006338">
    <property type="term" value="P:chromatin remodeling"/>
    <property type="evidence" value="ECO:0007669"/>
    <property type="project" value="TreeGrafter"/>
</dbReference>
<dbReference type="InterPro" id="IPR018359">
    <property type="entry name" value="Bromodomain_CS"/>
</dbReference>
<evidence type="ECO:0000313" key="7">
    <source>
        <dbReference type="Proteomes" id="UP000070412"/>
    </source>
</evidence>
<gene>
    <name evidence="5" type="ORF">SSS_8649</name>
</gene>
<evidence type="ECO:0000313" key="6">
    <source>
        <dbReference type="EnsemblMetazoa" id="KAF7494841.1"/>
    </source>
</evidence>
<reference evidence="6" key="3">
    <citation type="submission" date="2022-06" db="UniProtKB">
        <authorList>
            <consortium name="EnsemblMetazoa"/>
        </authorList>
    </citation>
    <scope>IDENTIFICATION</scope>
</reference>
<feature type="compositionally biased region" description="Polar residues" evidence="3">
    <location>
        <begin position="158"/>
        <end position="180"/>
    </location>
</feature>
<organism evidence="5">
    <name type="scientific">Sarcoptes scabiei</name>
    <name type="common">Itch mite</name>
    <name type="synonym">Acarus scabiei</name>
    <dbReference type="NCBI Taxonomy" id="52283"/>
    <lineage>
        <taxon>Eukaryota</taxon>
        <taxon>Metazoa</taxon>
        <taxon>Ecdysozoa</taxon>
        <taxon>Arthropoda</taxon>
        <taxon>Chelicerata</taxon>
        <taxon>Arachnida</taxon>
        <taxon>Acari</taxon>
        <taxon>Acariformes</taxon>
        <taxon>Sarcoptiformes</taxon>
        <taxon>Astigmata</taxon>
        <taxon>Psoroptidia</taxon>
        <taxon>Sarcoptoidea</taxon>
        <taxon>Sarcoptidae</taxon>
        <taxon>Sarcoptinae</taxon>
        <taxon>Sarcoptes</taxon>
    </lineage>
</organism>
<evidence type="ECO:0000256" key="1">
    <source>
        <dbReference type="ARBA" id="ARBA00023117"/>
    </source>
</evidence>
<evidence type="ECO:0000256" key="2">
    <source>
        <dbReference type="PROSITE-ProRule" id="PRU00035"/>
    </source>
</evidence>
<feature type="region of interest" description="Disordered" evidence="3">
    <location>
        <begin position="146"/>
        <end position="200"/>
    </location>
</feature>
<evidence type="ECO:0000313" key="5">
    <source>
        <dbReference type="EMBL" id="KAF7494841.1"/>
    </source>
</evidence>
<dbReference type="EnsemblMetazoa" id="SSS_8649s_mrna">
    <property type="protein sequence ID" value="KAF7494841.1"/>
    <property type="gene ID" value="SSS_8649"/>
</dbReference>
<keyword evidence="1 2" id="KW-0103">Bromodomain</keyword>
<proteinExistence type="predicted"/>
<feature type="compositionally biased region" description="Acidic residues" evidence="3">
    <location>
        <begin position="430"/>
        <end position="452"/>
    </location>
</feature>
<dbReference type="PRINTS" id="PR00503">
    <property type="entry name" value="BROMODOMAIN"/>
</dbReference>
<dbReference type="PANTHER" id="PTHR22880">
    <property type="entry name" value="FALZ-RELATED BROMODOMAIN-CONTAINING PROTEINS"/>
    <property type="match status" value="1"/>
</dbReference>
<dbReference type="EMBL" id="WVUK01000051">
    <property type="protein sequence ID" value="KAF7494841.1"/>
    <property type="molecule type" value="Genomic_DNA"/>
</dbReference>
<dbReference type="InterPro" id="IPR036427">
    <property type="entry name" value="Bromodomain-like_sf"/>
</dbReference>
<dbReference type="SMART" id="SM00297">
    <property type="entry name" value="BROMO"/>
    <property type="match status" value="1"/>
</dbReference>
<reference evidence="5" key="2">
    <citation type="submission" date="2020-01" db="EMBL/GenBank/DDBJ databases">
        <authorList>
            <person name="Korhonen P.K.K."/>
            <person name="Guangxu M.G."/>
            <person name="Wang T.W."/>
            <person name="Stroehlein A.J.S."/>
            <person name="Young N.D."/>
            <person name="Ang C.-S.A."/>
            <person name="Fernando D.W.F."/>
            <person name="Lu H.L."/>
            <person name="Taylor S.T."/>
            <person name="Ehtesham M.E.M."/>
            <person name="Najaraj S.H.N."/>
            <person name="Harsha G.H.G."/>
            <person name="Madugundu A.M."/>
            <person name="Renuse S.R."/>
            <person name="Holt D.H."/>
            <person name="Pandey A.P."/>
            <person name="Papenfuss A.P."/>
            <person name="Gasser R.B.G."/>
            <person name="Fischer K.F."/>
        </authorList>
    </citation>
    <scope>NUCLEOTIDE SEQUENCE</scope>
    <source>
        <strain evidence="5">SSS_KF_BRIS2020</strain>
    </source>
</reference>
<dbReference type="Proteomes" id="UP000070412">
    <property type="component" value="Unassembled WGS sequence"/>
</dbReference>
<evidence type="ECO:0000256" key="3">
    <source>
        <dbReference type="SAM" id="MobiDB-lite"/>
    </source>
</evidence>
<protein>
    <submittedName>
        <fullName evidence="5">Bromodomain testis-specific protein</fullName>
    </submittedName>
</protein>
<dbReference type="AlphaFoldDB" id="A0A834RFM9"/>
<keyword evidence="7" id="KW-1185">Reference proteome</keyword>
<dbReference type="GO" id="GO:0006355">
    <property type="term" value="P:regulation of DNA-templated transcription"/>
    <property type="evidence" value="ECO:0007669"/>
    <property type="project" value="TreeGrafter"/>
</dbReference>
<sequence>MQSNNDPSNDGNRPLNTPTPEDDELLELLMNSLKDEMRVDMEMEELISVRLENLSSDIAGQIDPENTSNDSNDFDYLKIESIERTNVETSIETNVETTIETDAESEIGTNAEPEIRTNAKHADINAINEAEQIATKVSNLFLIDMKKNKPKPSKPSNRSANEPSNETTICLNTDPSTSSFDPRRSKRESQMTTRSKSGIKIRKPNEDFSVPLTAVVKKVPLNQPLKECLDFVKILFKKNHAVYTWPFWKPVSEEDFPDYRQKIDKPMDLTTIKNNLETGAYLTVDDFAKDMRLIVSNCRQYNDSDSPIVEKARLLEEMFESRYSQWPEDYFSQKLEIKELKKLKKSSTYELIPTETCVQPTAKRSPQTNDGLVDVHKKLKLFLNQIQKLTEQMGDLLEQIGQKDSIDTSSSLISTRITEVSDSFQMQSEANEESGEESIDNPDYLMEDETNPDDNNNGRVQTNFSTNRLI</sequence>